<dbReference type="InterPro" id="IPR010980">
    <property type="entry name" value="Cyt_c/b562"/>
</dbReference>
<dbReference type="eggNOG" id="ENOG5031AK8">
    <property type="taxonomic scope" value="Bacteria"/>
</dbReference>
<dbReference type="EMBL" id="AFRZ01000001">
    <property type="protein sequence ID" value="EHP31319.1"/>
    <property type="molecule type" value="Genomic_DNA"/>
</dbReference>
<evidence type="ECO:0000313" key="1">
    <source>
        <dbReference type="EMBL" id="EHP31319.1"/>
    </source>
</evidence>
<dbReference type="SUPFAM" id="SSF47175">
    <property type="entry name" value="Cytochromes"/>
    <property type="match status" value="1"/>
</dbReference>
<accession>B6BJS0</accession>
<dbReference type="PATRIC" id="fig|929558.5.peg.2787"/>
<keyword evidence="2" id="KW-1185">Reference proteome</keyword>
<dbReference type="GO" id="GO:0005506">
    <property type="term" value="F:iron ion binding"/>
    <property type="evidence" value="ECO:0007669"/>
    <property type="project" value="InterPro"/>
</dbReference>
<accession>H1FU13</accession>
<dbReference type="STRING" id="929558.SMGD1_2797"/>
<dbReference type="AlphaFoldDB" id="B6BJS0"/>
<dbReference type="Gene3D" id="1.20.120.10">
    <property type="entry name" value="Cytochrome c/b562"/>
    <property type="match status" value="1"/>
</dbReference>
<sequence>MKKISIALLLGTALFAGVYTKQDRIKDMQTMAEAMSTIETGFFYNNNDIVQNGALALSDAIRRVQPPLEEIEEKDPMARYMNNKVVFSNKIVKNIDIKAKTIIERFAKGDVQASVQAYTKIMKQCMKCHHEIREW</sequence>
<evidence type="ECO:0000313" key="2">
    <source>
        <dbReference type="Proteomes" id="UP000006431"/>
    </source>
</evidence>
<name>B6BJS0_SULGG</name>
<proteinExistence type="predicted"/>
<comment type="caution">
    <text evidence="1">The sequence shown here is derived from an EMBL/GenBank/DDBJ whole genome shotgun (WGS) entry which is preliminary data.</text>
</comment>
<dbReference type="RefSeq" id="WP_008337572.1">
    <property type="nucleotide sequence ID" value="NZ_AFRZ01000001.1"/>
</dbReference>
<dbReference type="GO" id="GO:0020037">
    <property type="term" value="F:heme binding"/>
    <property type="evidence" value="ECO:0007669"/>
    <property type="project" value="InterPro"/>
</dbReference>
<dbReference type="HOGENOM" id="CLU_159391_0_0_7"/>
<dbReference type="GO" id="GO:0009055">
    <property type="term" value="F:electron transfer activity"/>
    <property type="evidence" value="ECO:0007669"/>
    <property type="project" value="InterPro"/>
</dbReference>
<gene>
    <name evidence="1" type="ORF">SMGD1_2797</name>
</gene>
<organism evidence="1 2">
    <name type="scientific">Sulfurimonas gotlandica (strain DSM 19862 / JCM 16533 / GD1)</name>
    <dbReference type="NCBI Taxonomy" id="929558"/>
    <lineage>
        <taxon>Bacteria</taxon>
        <taxon>Pseudomonadati</taxon>
        <taxon>Campylobacterota</taxon>
        <taxon>Epsilonproteobacteria</taxon>
        <taxon>Campylobacterales</taxon>
        <taxon>Sulfurimonadaceae</taxon>
        <taxon>Sulfurimonas</taxon>
    </lineage>
</organism>
<dbReference type="OrthoDB" id="5334360at2"/>
<dbReference type="Proteomes" id="UP000006431">
    <property type="component" value="Unassembled WGS sequence"/>
</dbReference>
<protein>
    <submittedName>
        <fullName evidence="1">Putative periplasmic cytochrome</fullName>
    </submittedName>
</protein>
<dbReference type="GO" id="GO:0022900">
    <property type="term" value="P:electron transport chain"/>
    <property type="evidence" value="ECO:0007669"/>
    <property type="project" value="InterPro"/>
</dbReference>
<reference evidence="1 2" key="1">
    <citation type="journal article" date="2012" name="Proc. Natl. Acad. Sci. U.S.A.">
        <title>Genome and physiology of a model Epsilonproteobacterium responsible for sulfide detoxification in marine oxygen depletion zones.</title>
        <authorList>
            <person name="Grote J."/>
            <person name="Schott T."/>
            <person name="Bruckner C.G."/>
            <person name="Glockner F.O."/>
            <person name="Jost G."/>
            <person name="Teeling H."/>
            <person name="Labrenz M."/>
            <person name="Jurgens K."/>
        </authorList>
    </citation>
    <scope>NUCLEOTIDE SEQUENCE [LARGE SCALE GENOMIC DNA]</scope>
    <source>
        <strain evidence="1 2">GD1</strain>
    </source>
</reference>